<dbReference type="InterPro" id="IPR015590">
    <property type="entry name" value="Aldehyde_DH_dom"/>
</dbReference>
<dbReference type="Proteomes" id="UP000604001">
    <property type="component" value="Unassembled WGS sequence"/>
</dbReference>
<accession>A0ABR6UC92</accession>
<keyword evidence="1" id="KW-0560">Oxidoreductase</keyword>
<sequence length="482" mass="50472">MTLHVHSMLIDGNEVAASDGAVVEVDDPSTGQVIATTPRATPADLERALAASARGWETWRETTAWERSAVLRRAAVLLDERTEEIAVVLTREQGKPLAEARAELQSTVEQLDWFADEARRVYGRTVASRHPDQRMQVLRQPIGPVAAFTPWNFPVLLASRKVAPALAAGCSVILKPAEEAPGAALAMATALTEAGLPPGVLNVVTGDPAQISERLIASPVIRKVSLTGSVPVGKHVLQLAAQGVKNVSMELGGHAPVLVFGDADPELAGRMCAAGKFRNAGQVCIAATRFYVQEAIEEAFVASFTAATRALSVGSGLVDGTDVGPLASSRGLARTVELVEDAVTQGATVQTGGHRLDDGPGYFYAPTVLSGVPETATIMQTEPFGPLAPIATFSTFEDALRRANGTPYGLAGYVFSEDLTTATRAAEQLEVGIVGVNSVAVSGAQVPFGGIKESGIGAENGTEGLDAYLYSKSVVTGLRRLR</sequence>
<feature type="domain" description="Aldehyde dehydrogenase" evidence="2">
    <location>
        <begin position="20"/>
        <end position="474"/>
    </location>
</feature>
<dbReference type="CDD" id="cd07103">
    <property type="entry name" value="ALDH_F5_SSADH_GabD"/>
    <property type="match status" value="1"/>
</dbReference>
<dbReference type="PROSITE" id="PS00070">
    <property type="entry name" value="ALDEHYDE_DEHYDR_CYS"/>
    <property type="match status" value="1"/>
</dbReference>
<dbReference type="Pfam" id="PF00171">
    <property type="entry name" value="Aldedh"/>
    <property type="match status" value="1"/>
</dbReference>
<evidence type="ECO:0000259" key="2">
    <source>
        <dbReference type="Pfam" id="PF00171"/>
    </source>
</evidence>
<evidence type="ECO:0000313" key="3">
    <source>
        <dbReference type="EMBL" id="MBC2961985.1"/>
    </source>
</evidence>
<organism evidence="3 4">
    <name type="scientific">Nocardioides deserti</name>
    <dbReference type="NCBI Taxonomy" id="1588644"/>
    <lineage>
        <taxon>Bacteria</taxon>
        <taxon>Bacillati</taxon>
        <taxon>Actinomycetota</taxon>
        <taxon>Actinomycetes</taxon>
        <taxon>Propionibacteriales</taxon>
        <taxon>Nocardioidaceae</taxon>
        <taxon>Nocardioides</taxon>
    </lineage>
</organism>
<dbReference type="InterPro" id="IPR016161">
    <property type="entry name" value="Ald_DH/histidinol_DH"/>
</dbReference>
<dbReference type="SUPFAM" id="SSF53720">
    <property type="entry name" value="ALDH-like"/>
    <property type="match status" value="1"/>
</dbReference>
<dbReference type="PANTHER" id="PTHR43353">
    <property type="entry name" value="SUCCINATE-SEMIALDEHYDE DEHYDROGENASE, MITOCHONDRIAL"/>
    <property type="match status" value="1"/>
</dbReference>
<evidence type="ECO:0000313" key="4">
    <source>
        <dbReference type="Proteomes" id="UP000604001"/>
    </source>
</evidence>
<name>A0ABR6UC92_9ACTN</name>
<proteinExistence type="predicted"/>
<comment type="caution">
    <text evidence="3">The sequence shown here is derived from an EMBL/GenBank/DDBJ whole genome shotgun (WGS) entry which is preliminary data.</text>
</comment>
<dbReference type="InterPro" id="IPR016163">
    <property type="entry name" value="Ald_DH_C"/>
</dbReference>
<dbReference type="InterPro" id="IPR016160">
    <property type="entry name" value="Ald_DH_CS_CYS"/>
</dbReference>
<reference evidence="3 4" key="1">
    <citation type="submission" date="2020-08" db="EMBL/GenBank/DDBJ databases">
        <title>novel species in genus Nocardioides.</title>
        <authorList>
            <person name="Zhang G."/>
        </authorList>
    </citation>
    <scope>NUCLEOTIDE SEQUENCE [LARGE SCALE GENOMIC DNA]</scope>
    <source>
        <strain evidence="3 4">SC8A-24</strain>
    </source>
</reference>
<protein>
    <submittedName>
        <fullName evidence="3">NAD-dependent succinate-semialdehyde dehydrogenase</fullName>
    </submittedName>
</protein>
<dbReference type="InterPro" id="IPR050740">
    <property type="entry name" value="Aldehyde_DH_Superfamily"/>
</dbReference>
<keyword evidence="4" id="KW-1185">Reference proteome</keyword>
<evidence type="ECO:0000256" key="1">
    <source>
        <dbReference type="ARBA" id="ARBA00023002"/>
    </source>
</evidence>
<gene>
    <name evidence="3" type="ORF">H7344_16955</name>
</gene>
<dbReference type="PANTHER" id="PTHR43353:SF5">
    <property type="entry name" value="SUCCINATE-SEMIALDEHYDE DEHYDROGENASE, MITOCHONDRIAL"/>
    <property type="match status" value="1"/>
</dbReference>
<dbReference type="Gene3D" id="3.40.605.10">
    <property type="entry name" value="Aldehyde Dehydrogenase, Chain A, domain 1"/>
    <property type="match status" value="1"/>
</dbReference>
<dbReference type="EMBL" id="JACMYC010000014">
    <property type="protein sequence ID" value="MBC2961985.1"/>
    <property type="molecule type" value="Genomic_DNA"/>
</dbReference>
<dbReference type="InterPro" id="IPR016162">
    <property type="entry name" value="Ald_DH_N"/>
</dbReference>
<dbReference type="RefSeq" id="WP_186347179.1">
    <property type="nucleotide sequence ID" value="NZ_BMMR01000001.1"/>
</dbReference>
<dbReference type="Gene3D" id="3.40.309.10">
    <property type="entry name" value="Aldehyde Dehydrogenase, Chain A, domain 2"/>
    <property type="match status" value="1"/>
</dbReference>